<feature type="transmembrane region" description="Helical" evidence="7">
    <location>
        <begin position="117"/>
        <end position="139"/>
    </location>
</feature>
<dbReference type="PANTHER" id="PTHR42718:SF9">
    <property type="entry name" value="MAJOR FACILITATOR SUPERFAMILY MULTIDRUG TRANSPORTER MFSC"/>
    <property type="match status" value="1"/>
</dbReference>
<feature type="transmembrane region" description="Helical" evidence="7">
    <location>
        <begin position="160"/>
        <end position="184"/>
    </location>
</feature>
<dbReference type="STRING" id="1328760.A0A165HTR0"/>
<dbReference type="GO" id="GO:0022857">
    <property type="term" value="F:transmembrane transporter activity"/>
    <property type="evidence" value="ECO:0007669"/>
    <property type="project" value="InterPro"/>
</dbReference>
<dbReference type="Pfam" id="PF07690">
    <property type="entry name" value="MFS_1"/>
    <property type="match status" value="2"/>
</dbReference>
<evidence type="ECO:0000256" key="6">
    <source>
        <dbReference type="SAM" id="MobiDB-lite"/>
    </source>
</evidence>
<name>A0A165HTR0_XYLHT</name>
<evidence type="ECO:0000313" key="9">
    <source>
        <dbReference type="EMBL" id="KZF23920.1"/>
    </source>
</evidence>
<dbReference type="Proteomes" id="UP000076632">
    <property type="component" value="Unassembled WGS sequence"/>
</dbReference>
<dbReference type="Gene3D" id="1.20.1250.20">
    <property type="entry name" value="MFS general substrate transporter like domains"/>
    <property type="match status" value="2"/>
</dbReference>
<feature type="transmembrane region" description="Helical" evidence="7">
    <location>
        <begin position="473"/>
        <end position="493"/>
    </location>
</feature>
<evidence type="ECO:0000313" key="10">
    <source>
        <dbReference type="Proteomes" id="UP000076632"/>
    </source>
</evidence>
<dbReference type="EMBL" id="KV407456">
    <property type="protein sequence ID" value="KZF23920.1"/>
    <property type="molecule type" value="Genomic_DNA"/>
</dbReference>
<dbReference type="OrthoDB" id="440755at2759"/>
<reference evidence="9 10" key="1">
    <citation type="journal article" date="2016" name="Fungal Biol.">
        <title>The genome of Xylona heveae provides a window into fungal endophytism.</title>
        <authorList>
            <person name="Gazis R."/>
            <person name="Kuo A."/>
            <person name="Riley R."/>
            <person name="LaButti K."/>
            <person name="Lipzen A."/>
            <person name="Lin J."/>
            <person name="Amirebrahimi M."/>
            <person name="Hesse C.N."/>
            <person name="Spatafora J.W."/>
            <person name="Henrissat B."/>
            <person name="Hainaut M."/>
            <person name="Grigoriev I.V."/>
            <person name="Hibbett D.S."/>
        </authorList>
    </citation>
    <scope>NUCLEOTIDE SEQUENCE [LARGE SCALE GENOMIC DNA]</scope>
    <source>
        <strain evidence="9 10">TC161</strain>
    </source>
</reference>
<dbReference type="GeneID" id="28896013"/>
<feature type="region of interest" description="Disordered" evidence="6">
    <location>
        <begin position="499"/>
        <end position="534"/>
    </location>
</feature>
<feature type="transmembrane region" description="Helical" evidence="7">
    <location>
        <begin position="420"/>
        <end position="443"/>
    </location>
</feature>
<feature type="transmembrane region" description="Helical" evidence="7">
    <location>
        <begin position="190"/>
        <end position="213"/>
    </location>
</feature>
<feature type="transmembrane region" description="Helical" evidence="7">
    <location>
        <begin position="321"/>
        <end position="342"/>
    </location>
</feature>
<keyword evidence="3 7" id="KW-0812">Transmembrane</keyword>
<evidence type="ECO:0000256" key="5">
    <source>
        <dbReference type="ARBA" id="ARBA00023136"/>
    </source>
</evidence>
<evidence type="ECO:0000259" key="8">
    <source>
        <dbReference type="PROSITE" id="PS50850"/>
    </source>
</evidence>
<comment type="subcellular location">
    <subcellularLocation>
        <location evidence="1">Membrane</location>
        <topology evidence="1">Multi-pass membrane protein</topology>
    </subcellularLocation>
</comment>
<evidence type="ECO:0000256" key="3">
    <source>
        <dbReference type="ARBA" id="ARBA00022692"/>
    </source>
</evidence>
<feature type="transmembrane region" description="Helical" evidence="7">
    <location>
        <begin position="354"/>
        <end position="374"/>
    </location>
</feature>
<feature type="transmembrane region" description="Helical" evidence="7">
    <location>
        <begin position="282"/>
        <end position="309"/>
    </location>
</feature>
<evidence type="ECO:0000256" key="2">
    <source>
        <dbReference type="ARBA" id="ARBA00022448"/>
    </source>
</evidence>
<sequence>MSSTFKAFMPPYQLGARLGHKTNLGVILVTSTLVNFLDLFQLSSILFGLPEIEKALDFGVDEINWVLVAYNITFASFLLIAGQLGQRLGLEKIFMTGTAILTISNIINTAAPNKSALIVGRAISGIGAALTSIDLAIQAPNGLAIISRTFADGKGRSQALALYTACAPLGSVIGTVVGALLAASSAGWRSVFWVCLILSALALIVAALFLPAFSCENELSVDYIGVGIFTAGIALLVYGLNDSSRSGWRSAQVIVGLVLGGCLLLLFLWIETRVANPTVPRYLWKSGSFFLMLLVIFAFGGSFSAWFFISTQLCVNLLRYTSILTAVYFLPGAFSAIMTGGSSEPLVRLIGEKLTMMVGLAITGAGAVAWVYATPERAAGTGHHGGYWYAIVAAIIFVCASPVSMVPAQSVMLRPVREGDYAVASALFNAAYQVGASVLLAGANTIMGSETTQVKGPNGMPIEMIDMDGYQGAFWLLAGVLFAATAIVGVSYWPKSEKKSEQESLEEAIPETIQPDEKGSVPPNHQSERDVAIP</sequence>
<dbReference type="OMA" id="MFGIFFY"/>
<dbReference type="GO" id="GO:0016020">
    <property type="term" value="C:membrane"/>
    <property type="evidence" value="ECO:0007669"/>
    <property type="project" value="UniProtKB-SubCell"/>
</dbReference>
<feature type="transmembrane region" description="Helical" evidence="7">
    <location>
        <begin position="251"/>
        <end position="270"/>
    </location>
</feature>
<gene>
    <name evidence="9" type="ORF">L228DRAFT_236903</name>
</gene>
<feature type="transmembrane region" description="Helical" evidence="7">
    <location>
        <begin position="220"/>
        <end position="239"/>
    </location>
</feature>
<dbReference type="InterPro" id="IPR020846">
    <property type="entry name" value="MFS_dom"/>
</dbReference>
<feature type="transmembrane region" description="Helical" evidence="7">
    <location>
        <begin position="386"/>
        <end position="408"/>
    </location>
</feature>
<feature type="transmembrane region" description="Helical" evidence="7">
    <location>
        <begin position="24"/>
        <end position="43"/>
    </location>
</feature>
<dbReference type="InParanoid" id="A0A165HTR0"/>
<feature type="transmembrane region" description="Helical" evidence="7">
    <location>
        <begin position="63"/>
        <end position="81"/>
    </location>
</feature>
<dbReference type="SUPFAM" id="SSF103473">
    <property type="entry name" value="MFS general substrate transporter"/>
    <property type="match status" value="1"/>
</dbReference>
<organism evidence="9 10">
    <name type="scientific">Xylona heveae (strain CBS 132557 / TC161)</name>
    <dbReference type="NCBI Taxonomy" id="1328760"/>
    <lineage>
        <taxon>Eukaryota</taxon>
        <taxon>Fungi</taxon>
        <taxon>Dikarya</taxon>
        <taxon>Ascomycota</taxon>
        <taxon>Pezizomycotina</taxon>
        <taxon>Xylonomycetes</taxon>
        <taxon>Xylonales</taxon>
        <taxon>Xylonaceae</taxon>
        <taxon>Xylona</taxon>
    </lineage>
</organism>
<protein>
    <submittedName>
        <fullName evidence="9">MFS general substrate transporter</fullName>
    </submittedName>
</protein>
<evidence type="ECO:0000256" key="1">
    <source>
        <dbReference type="ARBA" id="ARBA00004141"/>
    </source>
</evidence>
<dbReference type="PANTHER" id="PTHR42718">
    <property type="entry name" value="MAJOR FACILITATOR SUPERFAMILY MULTIDRUG TRANSPORTER MFSC"/>
    <property type="match status" value="1"/>
</dbReference>
<dbReference type="InterPro" id="IPR011701">
    <property type="entry name" value="MFS"/>
</dbReference>
<accession>A0A165HTR0</accession>
<keyword evidence="10" id="KW-1185">Reference proteome</keyword>
<keyword evidence="5 7" id="KW-0472">Membrane</keyword>
<dbReference type="InterPro" id="IPR036259">
    <property type="entry name" value="MFS_trans_sf"/>
</dbReference>
<dbReference type="PROSITE" id="PS50850">
    <property type="entry name" value="MFS"/>
    <property type="match status" value="1"/>
</dbReference>
<keyword evidence="2" id="KW-0813">Transport</keyword>
<evidence type="ECO:0000256" key="4">
    <source>
        <dbReference type="ARBA" id="ARBA00022989"/>
    </source>
</evidence>
<dbReference type="RefSeq" id="XP_018189475.1">
    <property type="nucleotide sequence ID" value="XM_018330876.1"/>
</dbReference>
<dbReference type="AlphaFoldDB" id="A0A165HTR0"/>
<feature type="domain" description="Major facilitator superfamily (MFS) profile" evidence="8">
    <location>
        <begin position="27"/>
        <end position="497"/>
    </location>
</feature>
<keyword evidence="4 7" id="KW-1133">Transmembrane helix</keyword>
<proteinExistence type="predicted"/>
<evidence type="ECO:0000256" key="7">
    <source>
        <dbReference type="SAM" id="Phobius"/>
    </source>
</evidence>